<dbReference type="Gramene" id="EOY01206">
    <property type="protein sequence ID" value="EOY01206"/>
    <property type="gene ID" value="TCM_011147"/>
</dbReference>
<evidence type="ECO:0000313" key="2">
    <source>
        <dbReference type="EMBL" id="EOY01206.1"/>
    </source>
</evidence>
<name>A0A061E8E6_THECC</name>
<reference evidence="2 3" key="1">
    <citation type="journal article" date="2013" name="Genome Biol.">
        <title>The genome sequence of the most widely cultivated cacao type and its use to identify candidate genes regulating pod color.</title>
        <authorList>
            <person name="Motamayor J.C."/>
            <person name="Mockaitis K."/>
            <person name="Schmutz J."/>
            <person name="Haiminen N."/>
            <person name="Iii D.L."/>
            <person name="Cornejo O."/>
            <person name="Findley S.D."/>
            <person name="Zheng P."/>
            <person name="Utro F."/>
            <person name="Royaert S."/>
            <person name="Saski C."/>
            <person name="Jenkins J."/>
            <person name="Podicheti R."/>
            <person name="Zhao M."/>
            <person name="Scheffler B.E."/>
            <person name="Stack J.C."/>
            <person name="Feltus F.A."/>
            <person name="Mustiga G.M."/>
            <person name="Amores F."/>
            <person name="Phillips W."/>
            <person name="Marelli J.P."/>
            <person name="May G.D."/>
            <person name="Shapiro H."/>
            <person name="Ma J."/>
            <person name="Bustamante C.D."/>
            <person name="Schnell R.J."/>
            <person name="Main D."/>
            <person name="Gilbert D."/>
            <person name="Parida L."/>
            <person name="Kuhn D.N."/>
        </authorList>
    </citation>
    <scope>NUCLEOTIDE SEQUENCE [LARGE SCALE GENOMIC DNA]</scope>
    <source>
        <strain evidence="3">cv. Matina 1-6</strain>
    </source>
</reference>
<dbReference type="HOGENOM" id="CLU_2594607_0_0_1"/>
<dbReference type="InParanoid" id="A0A061E8E6"/>
<evidence type="ECO:0000256" key="1">
    <source>
        <dbReference type="SAM" id="Phobius"/>
    </source>
</evidence>
<evidence type="ECO:0000313" key="3">
    <source>
        <dbReference type="Proteomes" id="UP000026915"/>
    </source>
</evidence>
<dbReference type="EMBL" id="CM001880">
    <property type="protein sequence ID" value="EOY01206.1"/>
    <property type="molecule type" value="Genomic_DNA"/>
</dbReference>
<dbReference type="AlphaFoldDB" id="A0A061E8E6"/>
<dbReference type="Proteomes" id="UP000026915">
    <property type="component" value="Chromosome 2"/>
</dbReference>
<protein>
    <submittedName>
        <fullName evidence="2">Uncharacterized protein</fullName>
    </submittedName>
</protein>
<keyword evidence="1" id="KW-1133">Transmembrane helix</keyword>
<keyword evidence="3" id="KW-1185">Reference proteome</keyword>
<sequence>MSPMDLKWRDKLIYRILDFVLSDCSLWLVLGCFFNVEYGKSSLVTWLLIGNGICCSFGCCIVGGGVIDLEALVKSGVCHC</sequence>
<keyword evidence="1" id="KW-0472">Membrane</keyword>
<organism evidence="2 3">
    <name type="scientific">Theobroma cacao</name>
    <name type="common">Cacao</name>
    <name type="synonym">Cocoa</name>
    <dbReference type="NCBI Taxonomy" id="3641"/>
    <lineage>
        <taxon>Eukaryota</taxon>
        <taxon>Viridiplantae</taxon>
        <taxon>Streptophyta</taxon>
        <taxon>Embryophyta</taxon>
        <taxon>Tracheophyta</taxon>
        <taxon>Spermatophyta</taxon>
        <taxon>Magnoliopsida</taxon>
        <taxon>eudicotyledons</taxon>
        <taxon>Gunneridae</taxon>
        <taxon>Pentapetalae</taxon>
        <taxon>rosids</taxon>
        <taxon>malvids</taxon>
        <taxon>Malvales</taxon>
        <taxon>Malvaceae</taxon>
        <taxon>Byttnerioideae</taxon>
        <taxon>Theobroma</taxon>
    </lineage>
</organism>
<feature type="transmembrane region" description="Helical" evidence="1">
    <location>
        <begin position="12"/>
        <end position="36"/>
    </location>
</feature>
<feature type="transmembrane region" description="Helical" evidence="1">
    <location>
        <begin position="43"/>
        <end position="67"/>
    </location>
</feature>
<gene>
    <name evidence="2" type="ORF">TCM_011147</name>
</gene>
<proteinExistence type="predicted"/>
<accession>A0A061E8E6</accession>
<keyword evidence="1" id="KW-0812">Transmembrane</keyword>